<keyword evidence="6" id="KW-0732">Signal</keyword>
<sequence>MKHLMFLWILWTMVVFGRSDIIHDSPYAKPCTELFNIAEPRSCCSVPTLLPESIIEGCLSKPRTISTEGELMEENCIAECVLGDALVDGQFQMNASITLLTNQTGDDSLLTGQITSAIHKCYKIIYLNLKSMTLSSDSCMASARRFLDCIFAIIYRNCPKPYWKESEECRRMVYTLNNCPNFLVQSRIF</sequence>
<evidence type="ECO:0000256" key="4">
    <source>
        <dbReference type="ARBA" id="ARBA00022525"/>
    </source>
</evidence>
<reference evidence="7 8" key="1">
    <citation type="journal article" date="2017" name="G3 (Bethesda)">
        <title>The Physical Genome Mapping of Anopheles albimanus Corrected Scaffold Misassemblies and Identified Interarm Rearrangements in Genus Anopheles.</title>
        <authorList>
            <person name="Artemov G.N."/>
            <person name="Peery A.N."/>
            <person name="Jiang X."/>
            <person name="Tu Z."/>
            <person name="Stegniy V.N."/>
            <person name="Sharakhova M.V."/>
            <person name="Sharakhov I.V."/>
        </authorList>
    </citation>
    <scope>NUCLEOTIDE SEQUENCE [LARGE SCALE GENOMIC DNA]</scope>
    <source>
        <strain evidence="7 8">ALBI9_A</strain>
    </source>
</reference>
<evidence type="ECO:0000256" key="3">
    <source>
        <dbReference type="ARBA" id="ARBA00022448"/>
    </source>
</evidence>
<dbReference type="GO" id="GO:0005576">
    <property type="term" value="C:extracellular region"/>
    <property type="evidence" value="ECO:0007669"/>
    <property type="project" value="UniProtKB-SubCell"/>
</dbReference>
<keyword evidence="3" id="KW-0813">Transport</keyword>
<comment type="subcellular location">
    <subcellularLocation>
        <location evidence="1">Secreted</location>
    </subcellularLocation>
</comment>
<name>A0A8W7K7B5_ANOAL</name>
<dbReference type="InterPro" id="IPR052295">
    <property type="entry name" value="Odorant-binding_protein"/>
</dbReference>
<evidence type="ECO:0000313" key="7">
    <source>
        <dbReference type="EnsemblMetazoa" id="AALB016155-PA"/>
    </source>
</evidence>
<feature type="chain" id="PRO_5036496778" evidence="6">
    <location>
        <begin position="20"/>
        <end position="189"/>
    </location>
</feature>
<dbReference type="AlphaFoldDB" id="A0A8W7K7B5"/>
<dbReference type="EnsemblMetazoa" id="AALB016155-RA">
    <property type="protein sequence ID" value="AALB016155-PA"/>
    <property type="gene ID" value="AALB016155"/>
</dbReference>
<reference evidence="7" key="2">
    <citation type="submission" date="2022-08" db="UniProtKB">
        <authorList>
            <consortium name="EnsemblMetazoa"/>
        </authorList>
    </citation>
    <scope>IDENTIFICATION</scope>
    <source>
        <strain evidence="7">STECLA/ALBI9_A</strain>
    </source>
</reference>
<accession>A0A8W7K7B5</accession>
<evidence type="ECO:0000256" key="2">
    <source>
        <dbReference type="ARBA" id="ARBA00008098"/>
    </source>
</evidence>
<evidence type="ECO:0000256" key="1">
    <source>
        <dbReference type="ARBA" id="ARBA00004613"/>
    </source>
</evidence>
<evidence type="ECO:0000256" key="6">
    <source>
        <dbReference type="SAM" id="SignalP"/>
    </source>
</evidence>
<evidence type="ECO:0000313" key="8">
    <source>
        <dbReference type="Proteomes" id="UP000069272"/>
    </source>
</evidence>
<feature type="signal peptide" evidence="6">
    <location>
        <begin position="1"/>
        <end position="19"/>
    </location>
</feature>
<keyword evidence="5" id="KW-1015">Disulfide bond</keyword>
<dbReference type="PANTHER" id="PTHR21066">
    <property type="entry name" value="ODORANT-BINDING PROTEIN 59A-RELATED"/>
    <property type="match status" value="1"/>
</dbReference>
<dbReference type="Proteomes" id="UP000069272">
    <property type="component" value="Chromosome 3L"/>
</dbReference>
<dbReference type="PANTHER" id="PTHR21066:SF3">
    <property type="entry name" value="IP02236P"/>
    <property type="match status" value="1"/>
</dbReference>
<evidence type="ECO:0000256" key="5">
    <source>
        <dbReference type="ARBA" id="ARBA00023157"/>
    </source>
</evidence>
<proteinExistence type="inferred from homology"/>
<keyword evidence="8" id="KW-1185">Reference proteome</keyword>
<protein>
    <submittedName>
        <fullName evidence="7">Uncharacterized protein</fullName>
    </submittedName>
</protein>
<organism evidence="7 8">
    <name type="scientific">Anopheles albimanus</name>
    <name type="common">New world malaria mosquito</name>
    <dbReference type="NCBI Taxonomy" id="7167"/>
    <lineage>
        <taxon>Eukaryota</taxon>
        <taxon>Metazoa</taxon>
        <taxon>Ecdysozoa</taxon>
        <taxon>Arthropoda</taxon>
        <taxon>Hexapoda</taxon>
        <taxon>Insecta</taxon>
        <taxon>Pterygota</taxon>
        <taxon>Neoptera</taxon>
        <taxon>Endopterygota</taxon>
        <taxon>Diptera</taxon>
        <taxon>Nematocera</taxon>
        <taxon>Culicoidea</taxon>
        <taxon>Culicidae</taxon>
        <taxon>Anophelinae</taxon>
        <taxon>Anopheles</taxon>
    </lineage>
</organism>
<dbReference type="Gene3D" id="1.10.238.270">
    <property type="match status" value="1"/>
</dbReference>
<comment type="similarity">
    <text evidence="2">Belongs to the PBP/GOBP family.</text>
</comment>
<keyword evidence="4" id="KW-0964">Secreted</keyword>